<gene>
    <name evidence="4" type="ORF">SAMN05444001_10661</name>
</gene>
<dbReference type="EMBL" id="FNVS01000006">
    <property type="protein sequence ID" value="SEF75542.1"/>
    <property type="molecule type" value="Genomic_DNA"/>
</dbReference>
<feature type="transmembrane region" description="Helical" evidence="1">
    <location>
        <begin position="319"/>
        <end position="335"/>
    </location>
</feature>
<dbReference type="Pfam" id="PF25221">
    <property type="entry name" value="5TMH_Lnb"/>
    <property type="match status" value="1"/>
</dbReference>
<feature type="transmembrane region" description="Helical" evidence="1">
    <location>
        <begin position="369"/>
        <end position="387"/>
    </location>
</feature>
<keyword evidence="1" id="KW-1133">Transmembrane helix</keyword>
<dbReference type="Pfam" id="PF13387">
    <property type="entry name" value="Lnb_N"/>
    <property type="match status" value="1"/>
</dbReference>
<dbReference type="Proteomes" id="UP000236725">
    <property type="component" value="Unassembled WGS sequence"/>
</dbReference>
<keyword evidence="1" id="KW-0472">Membrane</keyword>
<evidence type="ECO:0000256" key="1">
    <source>
        <dbReference type="SAM" id="Phobius"/>
    </source>
</evidence>
<dbReference type="InterPro" id="IPR025178">
    <property type="entry name" value="Lnb_N"/>
</dbReference>
<evidence type="ECO:0000259" key="2">
    <source>
        <dbReference type="Pfam" id="PF13387"/>
    </source>
</evidence>
<organism evidence="4 5">
    <name type="scientific">Parabacteroides chinchillae</name>
    <dbReference type="NCBI Taxonomy" id="871327"/>
    <lineage>
        <taxon>Bacteria</taxon>
        <taxon>Pseudomonadati</taxon>
        <taxon>Bacteroidota</taxon>
        <taxon>Bacteroidia</taxon>
        <taxon>Bacteroidales</taxon>
        <taxon>Tannerellaceae</taxon>
        <taxon>Parabacteroides</taxon>
    </lineage>
</organism>
<evidence type="ECO:0000259" key="3">
    <source>
        <dbReference type="Pfam" id="PF25221"/>
    </source>
</evidence>
<evidence type="ECO:0008006" key="6">
    <source>
        <dbReference type="Google" id="ProtNLM"/>
    </source>
</evidence>
<protein>
    <recommendedName>
        <fullName evidence="6">DUF4105 domain-containing protein</fullName>
    </recommendedName>
</protein>
<keyword evidence="1" id="KW-0812">Transmembrane</keyword>
<dbReference type="InterPro" id="IPR057436">
    <property type="entry name" value="5TMH_Lnb"/>
</dbReference>
<evidence type="ECO:0000313" key="4">
    <source>
        <dbReference type="EMBL" id="SEF75542.1"/>
    </source>
</evidence>
<evidence type="ECO:0000313" key="5">
    <source>
        <dbReference type="Proteomes" id="UP000236725"/>
    </source>
</evidence>
<feature type="transmembrane region" description="Helical" evidence="1">
    <location>
        <begin position="255"/>
        <end position="275"/>
    </location>
</feature>
<feature type="transmembrane region" description="Helical" evidence="1">
    <location>
        <begin position="282"/>
        <end position="307"/>
    </location>
</feature>
<comment type="caution">
    <text evidence="4">The sequence shown here is derived from an EMBL/GenBank/DDBJ whole genome shotgun (WGS) entry which is preliminary data.</text>
</comment>
<reference evidence="4 5" key="1">
    <citation type="submission" date="2016-10" db="EMBL/GenBank/DDBJ databases">
        <authorList>
            <person name="Varghese N."/>
            <person name="Submissions S."/>
        </authorList>
    </citation>
    <scope>NUCLEOTIDE SEQUENCE [LARGE SCALE GENOMIC DNA]</scope>
    <source>
        <strain evidence="4 5">DSM 29073</strain>
    </source>
</reference>
<feature type="domain" description="Lnb N-terminal periplasmic" evidence="2">
    <location>
        <begin position="27"/>
        <end position="175"/>
    </location>
</feature>
<feature type="domain" description="Lnb-like transmembrane" evidence="3">
    <location>
        <begin position="252"/>
        <end position="388"/>
    </location>
</feature>
<keyword evidence="5" id="KW-1185">Reference proteome</keyword>
<accession>A0A8G2FAC4</accession>
<sequence length="396" mass="45935">MRKIIYLLLSLLIYTSGYAQFKLSDNARISILTSSPYDDEVFTVYGHAAIRVFDPDQKQDIIFNYGIFDFSKPNFIYRFAKGETDYKLGAIDFQSYVIEYQMRGSEVTEQILNLTPKEKDRILQALLENYKPENRVYRYNFFFDNCATRPVAIIEKYIDGKIIYNDPPAPKTFRDMINYCTRNHAWLTFGCDLALGSPTDRKATAHEMMFLPEYLKDEFAKATIQNPDGTTRKLISDTIQITTADENAEINNDGFFTPIVCSLALFLLVALSTYIEWRKKKYFLIVDCLLFLAAGLGGVILFFLSFISVHPCTWPNWSMIWLQPLDLIAVILFSVKKLKKAAYYYHFINFAALTLMLLGWHFIPQHMNMAFIPLVATLWLRSGFGIYRLKDKPIKR</sequence>
<name>A0A8G2FAC4_9BACT</name>
<proteinExistence type="predicted"/>
<dbReference type="RefSeq" id="WP_103982970.1">
    <property type="nucleotide sequence ID" value="NZ_FNVS01000006.1"/>
</dbReference>
<feature type="transmembrane region" description="Helical" evidence="1">
    <location>
        <begin position="342"/>
        <end position="363"/>
    </location>
</feature>
<dbReference type="AlphaFoldDB" id="A0A8G2FAC4"/>